<dbReference type="PaxDb" id="4577-GRMZM2G433119_P01"/>
<dbReference type="PANTHER" id="PTHR31325">
    <property type="entry name" value="OS01G0798800 PROTEIN-RELATED"/>
    <property type="match status" value="1"/>
</dbReference>
<evidence type="ECO:0000313" key="1">
    <source>
        <dbReference type="EMBL" id="ONM27224.1"/>
    </source>
</evidence>
<reference evidence="1" key="1">
    <citation type="submission" date="2015-12" db="EMBL/GenBank/DDBJ databases">
        <title>Update maize B73 reference genome by single molecule sequencing technologies.</title>
        <authorList>
            <consortium name="Maize Genome Sequencing Project"/>
            <person name="Ware D."/>
        </authorList>
    </citation>
    <scope>NUCLEOTIDE SEQUENCE [LARGE SCALE GENOMIC DNA]</scope>
    <source>
        <tissue evidence="1">Seedling</tissue>
    </source>
</reference>
<accession>A0A1D6F7M1</accession>
<organism evidence="1">
    <name type="scientific">Zea mays</name>
    <name type="common">Maize</name>
    <dbReference type="NCBI Taxonomy" id="4577"/>
    <lineage>
        <taxon>Eukaryota</taxon>
        <taxon>Viridiplantae</taxon>
        <taxon>Streptophyta</taxon>
        <taxon>Embryophyta</taxon>
        <taxon>Tracheophyta</taxon>
        <taxon>Spermatophyta</taxon>
        <taxon>Magnoliopsida</taxon>
        <taxon>Liliopsida</taxon>
        <taxon>Poales</taxon>
        <taxon>Poaceae</taxon>
        <taxon>PACMAD clade</taxon>
        <taxon>Panicoideae</taxon>
        <taxon>Andropogonodae</taxon>
        <taxon>Andropogoneae</taxon>
        <taxon>Tripsacinae</taxon>
        <taxon>Zea</taxon>
    </lineage>
</organism>
<dbReference type="AlphaFoldDB" id="A0A1D6F7M1"/>
<dbReference type="ExpressionAtlas" id="A0A1D6F7M1">
    <property type="expression patterns" value="baseline and differential"/>
</dbReference>
<gene>
    <name evidence="1" type="ORF">ZEAMMB73_Zm00001d007625</name>
</gene>
<sequence>MDTVGDVDLSLGFGDGGDISPSPMADVPPPPPTQMSASYLFTRIRTDKGMLINILAVVSALLIGVQALLGSRRRRFGRKEFVRLPLWGIYTISLPVVSYTIGLVQSVESRGMPDSQLLWAVGLLLLLGSVNGMSAFSRRDIEQSTETLVKHVFQTLLVLWLLYSRSYVSDGRWFLLAYFLLCWVYSIFRMAQTMKALRMASSAHGLVRGATVVADYMKDIVVKEQQHDPKDMDECKYLVVGEDDKDNSEPPSKVGPPYLTKVGSKVVKVGMIWTHKGKLLHSAGSEWDSASALKHTCLSFALFKLLKRRFCGLDIAEAADQKTMDFVVDGLLAVDGGARYDYERAFRVVEVELSFMYDFFYTKYPALFPTNRLLGFIRFFVLLGFFKVLLDFMVFESPSDDGDEPPENTFIYFNNVLLIAMLLSIDILQHLTAGYSDWAVVQFVCDYVSKPRHGMRRCWKRGLGIRRALMKLVAAWRWQTSRKWWWSPRCWDNKLGQYSLLESYEPSKTKKTLSWLSLHILGPKTVPLAGEVRKEVLDSLRKTRGLPCVGRSLKESGRHLQLHWACDHLPTHTHTVLVWHIATTMCDLQDTDRPKNAHRRVATTLSGYCAYLLAFVPDMLPDNSYKATQILDAVVAECRAHLLGARDMPTRCDIMFQLGEKKPSSSQAVEDDTPLIVFPEAGAAGNGYKAVPMQVMNGGVVNDEAQTYIPGGGDTMDDTSKRRGMTKPSSSCCSSQIQDDEQYSPAAEEVEDTKILILAAHLGGQLTCVDKPWELLARFWAELLLFLAPSSNADIHAEHLATGGEFITHLWALLTHAGIVERPVVPSMHASPV</sequence>
<dbReference type="eggNOG" id="ENOG502QSWW">
    <property type="taxonomic scope" value="Eukaryota"/>
</dbReference>
<protein>
    <submittedName>
        <fullName evidence="1">Uncharacterized protein</fullName>
    </submittedName>
</protein>
<proteinExistence type="predicted"/>
<dbReference type="Pfam" id="PF04578">
    <property type="entry name" value="DUF594"/>
    <property type="match status" value="1"/>
</dbReference>
<dbReference type="InParanoid" id="A0A1D6F7M1"/>
<dbReference type="EMBL" id="CM007648">
    <property type="protein sequence ID" value="ONM27224.1"/>
    <property type="molecule type" value="Genomic_DNA"/>
</dbReference>
<dbReference type="OMA" id="SHAVVFI"/>
<name>A0A1D6F7M1_MAIZE</name>
<dbReference type="Pfam" id="PF13968">
    <property type="entry name" value="DUF4220"/>
    <property type="match status" value="1"/>
</dbReference>
<dbReference type="InterPro" id="IPR007658">
    <property type="entry name" value="DUF594"/>
</dbReference>
<dbReference type="InterPro" id="IPR025315">
    <property type="entry name" value="DUF4220"/>
</dbReference>